<reference evidence="1" key="1">
    <citation type="submission" date="2020-08" db="EMBL/GenBank/DDBJ databases">
        <title>Multicomponent nature underlies the extraordinary mechanical properties of spider dragline silk.</title>
        <authorList>
            <person name="Kono N."/>
            <person name="Nakamura H."/>
            <person name="Mori M."/>
            <person name="Yoshida Y."/>
            <person name="Ohtoshi R."/>
            <person name="Malay A.D."/>
            <person name="Moran D.A.P."/>
            <person name="Tomita M."/>
            <person name="Numata K."/>
            <person name="Arakawa K."/>
        </authorList>
    </citation>
    <scope>NUCLEOTIDE SEQUENCE</scope>
</reference>
<evidence type="ECO:0000313" key="1">
    <source>
        <dbReference type="EMBL" id="GFY64812.1"/>
    </source>
</evidence>
<proteinExistence type="predicted"/>
<evidence type="ECO:0000313" key="2">
    <source>
        <dbReference type="Proteomes" id="UP000886998"/>
    </source>
</evidence>
<name>A0A8X6Y3L3_9ARAC</name>
<organism evidence="1 2">
    <name type="scientific">Trichonephila inaurata madagascariensis</name>
    <dbReference type="NCBI Taxonomy" id="2747483"/>
    <lineage>
        <taxon>Eukaryota</taxon>
        <taxon>Metazoa</taxon>
        <taxon>Ecdysozoa</taxon>
        <taxon>Arthropoda</taxon>
        <taxon>Chelicerata</taxon>
        <taxon>Arachnida</taxon>
        <taxon>Araneae</taxon>
        <taxon>Araneomorphae</taxon>
        <taxon>Entelegynae</taxon>
        <taxon>Araneoidea</taxon>
        <taxon>Nephilidae</taxon>
        <taxon>Trichonephila</taxon>
        <taxon>Trichonephila inaurata</taxon>
    </lineage>
</organism>
<dbReference type="AlphaFoldDB" id="A0A8X6Y3L3"/>
<comment type="caution">
    <text evidence="1">The sequence shown here is derived from an EMBL/GenBank/DDBJ whole genome shotgun (WGS) entry which is preliminary data.</text>
</comment>
<dbReference type="Proteomes" id="UP000886998">
    <property type="component" value="Unassembled WGS sequence"/>
</dbReference>
<protein>
    <submittedName>
        <fullName evidence="1">Uncharacterized protein</fullName>
    </submittedName>
</protein>
<gene>
    <name evidence="1" type="ORF">TNIN_446011</name>
</gene>
<sequence>MNNNPAGNVSHAPVLNQWLFYSWPLTTLHTQEFQTAYQGDSEFGISGLGMPTEEIFTQIFPTITILFTSSFPPIHRSLLNKIVRPSASGSTARSPSFRKTLSFLKLQTHKPSSWAVVAAALKNSLSRIQAFSDAHNLFPDFQHGFRKKTSQLVTSCYGPPTRFIIYVHRTTGGA</sequence>
<keyword evidence="2" id="KW-1185">Reference proteome</keyword>
<accession>A0A8X6Y3L3</accession>
<dbReference type="EMBL" id="BMAV01015409">
    <property type="protein sequence ID" value="GFY64812.1"/>
    <property type="molecule type" value="Genomic_DNA"/>
</dbReference>